<name>A0A382D674_9ZZZZ</name>
<feature type="non-terminal residue" evidence="1">
    <location>
        <position position="51"/>
    </location>
</feature>
<protein>
    <submittedName>
        <fullName evidence="1">Uncharacterized protein</fullName>
    </submittedName>
</protein>
<gene>
    <name evidence="1" type="ORF">METZ01_LOCUS185937</name>
</gene>
<proteinExistence type="predicted"/>
<dbReference type="EMBL" id="UINC01037504">
    <property type="protein sequence ID" value="SVB33083.1"/>
    <property type="molecule type" value="Genomic_DNA"/>
</dbReference>
<evidence type="ECO:0000313" key="1">
    <source>
        <dbReference type="EMBL" id="SVB33083.1"/>
    </source>
</evidence>
<dbReference type="AlphaFoldDB" id="A0A382D674"/>
<reference evidence="1" key="1">
    <citation type="submission" date="2018-05" db="EMBL/GenBank/DDBJ databases">
        <authorList>
            <person name="Lanie J.A."/>
            <person name="Ng W.-L."/>
            <person name="Kazmierczak K.M."/>
            <person name="Andrzejewski T.M."/>
            <person name="Davidsen T.M."/>
            <person name="Wayne K.J."/>
            <person name="Tettelin H."/>
            <person name="Glass J.I."/>
            <person name="Rusch D."/>
            <person name="Podicherti R."/>
            <person name="Tsui H.-C.T."/>
            <person name="Winkler M.E."/>
        </authorList>
    </citation>
    <scope>NUCLEOTIDE SEQUENCE</scope>
</reference>
<sequence length="51" mass="5583">MANQDAEAARAYHEATKLTYINLANKPPLYKTYSALPLIPLPPGFPSPETP</sequence>
<accession>A0A382D674</accession>
<organism evidence="1">
    <name type="scientific">marine metagenome</name>
    <dbReference type="NCBI Taxonomy" id="408172"/>
    <lineage>
        <taxon>unclassified sequences</taxon>
        <taxon>metagenomes</taxon>
        <taxon>ecological metagenomes</taxon>
    </lineage>
</organism>